<evidence type="ECO:0000313" key="1">
    <source>
        <dbReference type="EMBL" id="KKK47694.1"/>
    </source>
</evidence>
<gene>
    <name evidence="1" type="ORF">LCGC14_3152620</name>
</gene>
<dbReference type="AlphaFoldDB" id="A0A0F8Y0E8"/>
<comment type="caution">
    <text evidence="1">The sequence shown here is derived from an EMBL/GenBank/DDBJ whole genome shotgun (WGS) entry which is preliminary data.</text>
</comment>
<proteinExistence type="predicted"/>
<feature type="non-terminal residue" evidence="1">
    <location>
        <position position="1"/>
    </location>
</feature>
<dbReference type="EMBL" id="LAZR01069443">
    <property type="protein sequence ID" value="KKK47694.1"/>
    <property type="molecule type" value="Genomic_DNA"/>
</dbReference>
<name>A0A0F8Y0E8_9ZZZZ</name>
<organism evidence="1">
    <name type="scientific">marine sediment metagenome</name>
    <dbReference type="NCBI Taxonomy" id="412755"/>
    <lineage>
        <taxon>unclassified sequences</taxon>
        <taxon>metagenomes</taxon>
        <taxon>ecological metagenomes</taxon>
    </lineage>
</organism>
<sequence length="27" mass="3224">LHGKSIAWYENGNKIYRAEYQNGNRIK</sequence>
<dbReference type="Gene3D" id="2.20.110.10">
    <property type="entry name" value="Histone H3 K4-specific methyltransferase SET7/9 N-terminal domain"/>
    <property type="match status" value="1"/>
</dbReference>
<accession>A0A0F8Y0E8</accession>
<protein>
    <submittedName>
        <fullName evidence="1">Uncharacterized protein</fullName>
    </submittedName>
</protein>
<reference evidence="1" key="1">
    <citation type="journal article" date="2015" name="Nature">
        <title>Complex archaea that bridge the gap between prokaryotes and eukaryotes.</title>
        <authorList>
            <person name="Spang A."/>
            <person name="Saw J.H."/>
            <person name="Jorgensen S.L."/>
            <person name="Zaremba-Niedzwiedzka K."/>
            <person name="Martijn J."/>
            <person name="Lind A.E."/>
            <person name="van Eijk R."/>
            <person name="Schleper C."/>
            <person name="Guy L."/>
            <person name="Ettema T.J."/>
        </authorList>
    </citation>
    <scope>NUCLEOTIDE SEQUENCE</scope>
</reference>